<evidence type="ECO:0000259" key="7">
    <source>
        <dbReference type="Pfam" id="PF00248"/>
    </source>
</evidence>
<gene>
    <name evidence="8" type="primary">phtB</name>
</gene>
<dbReference type="InterPro" id="IPR018170">
    <property type="entry name" value="Aldo/ket_reductase_CS"/>
</dbReference>
<dbReference type="PROSITE" id="PS00062">
    <property type="entry name" value="ALDOKETO_REDUCTASE_2"/>
    <property type="match status" value="1"/>
</dbReference>
<feature type="site" description="Lowers pKa of active site Tyr" evidence="6">
    <location>
        <position position="86"/>
    </location>
</feature>
<dbReference type="SUPFAM" id="SSF51430">
    <property type="entry name" value="NAD(P)-linked oxidoreductase"/>
    <property type="match status" value="1"/>
</dbReference>
<evidence type="ECO:0000256" key="4">
    <source>
        <dbReference type="PIRSR" id="PIRSR000097-1"/>
    </source>
</evidence>
<dbReference type="PANTHER" id="PTHR43827:SF3">
    <property type="entry name" value="NADP-DEPENDENT OXIDOREDUCTASE DOMAIN-CONTAINING PROTEIN"/>
    <property type="match status" value="1"/>
</dbReference>
<dbReference type="InterPro" id="IPR036812">
    <property type="entry name" value="NAD(P)_OxRdtase_dom_sf"/>
</dbReference>
<dbReference type="Pfam" id="PF00248">
    <property type="entry name" value="Aldo_ket_red"/>
    <property type="match status" value="1"/>
</dbReference>
<reference evidence="8" key="2">
    <citation type="submission" date="2014-02" db="EMBL/GenBank/DDBJ databases">
        <title>Plasmid-mediated 2-methylpyridine and pyridine degradation in Arthrobacter sp. 68b.</title>
        <authorList>
            <person name="Stanislauskiene R."/>
            <person name="Rutkiene R."/>
            <person name="Gasparaviciute R."/>
            <person name="Meskiene R."/>
            <person name="Bachamatova I."/>
            <person name="Marcinkeviciene L."/>
            <person name="Meskys R."/>
        </authorList>
    </citation>
    <scope>NUCLEOTIDE SEQUENCE</scope>
    <source>
        <strain evidence="8">68b</strain>
        <plasmid>p2MP</plasmid>
    </source>
</reference>
<reference evidence="8" key="1">
    <citation type="journal article" date="2011" name="Biologija">
        <title>Analysis of phthalate degradation operon from Arthrobacter sp. 68b.</title>
        <authorList>
            <person name="Stanislauskiene R."/>
            <person name="Rudenkov M."/>
            <person name="Karvelis L."/>
            <person name="Gasparaviciute R."/>
            <person name="Meskiene R."/>
            <person name="Casaite V."/>
            <person name="Meskys R."/>
        </authorList>
    </citation>
    <scope>NUCLEOTIDE SEQUENCE</scope>
    <source>
        <strain evidence="8">68b</strain>
        <plasmid evidence="8">p2MP</plasmid>
    </source>
</reference>
<dbReference type="FunFam" id="3.20.20.100:FF:000002">
    <property type="entry name" value="2,5-diketo-D-gluconic acid reductase A"/>
    <property type="match status" value="1"/>
</dbReference>
<dbReference type="InterPro" id="IPR020471">
    <property type="entry name" value="AKR"/>
</dbReference>
<keyword evidence="8" id="KW-0614">Plasmid</keyword>
<evidence type="ECO:0000256" key="3">
    <source>
        <dbReference type="ARBA" id="ARBA00023002"/>
    </source>
</evidence>
<geneLocation type="plasmid" evidence="8">
    <name>p2MP</name>
</geneLocation>
<keyword evidence="3" id="KW-0560">Oxidoreductase</keyword>
<feature type="active site" description="Proton donor" evidence="4">
    <location>
        <position position="61"/>
    </location>
</feature>
<comment type="similarity">
    <text evidence="1">Belongs to the aldo/keto reductase family.</text>
</comment>
<dbReference type="PRINTS" id="PR00069">
    <property type="entry name" value="ALDKETRDTASE"/>
</dbReference>
<dbReference type="GO" id="GO:0016616">
    <property type="term" value="F:oxidoreductase activity, acting on the CH-OH group of donors, NAD or NADP as acceptor"/>
    <property type="evidence" value="ECO:0007669"/>
    <property type="project" value="UniProtKB-ARBA"/>
</dbReference>
<keyword evidence="2" id="KW-0521">NADP</keyword>
<organism evidence="8">
    <name type="scientific">Arthrobacter sp. 68b</name>
    <dbReference type="NCBI Taxonomy" id="311808"/>
    <lineage>
        <taxon>Bacteria</taxon>
        <taxon>Bacillati</taxon>
        <taxon>Actinomycetota</taxon>
        <taxon>Actinomycetes</taxon>
        <taxon>Micrococcales</taxon>
        <taxon>Micrococcaceae</taxon>
        <taxon>Arthrobacter</taxon>
    </lineage>
</organism>
<feature type="binding site" evidence="5">
    <location>
        <position position="119"/>
    </location>
    <ligand>
        <name>substrate</name>
    </ligand>
</feature>
<feature type="domain" description="NADP-dependent oxidoreductase" evidence="7">
    <location>
        <begin position="27"/>
        <end position="270"/>
    </location>
</feature>
<accession>I6SMA3</accession>
<name>I6SMA3_9MICC</name>
<evidence type="ECO:0000256" key="2">
    <source>
        <dbReference type="ARBA" id="ARBA00022857"/>
    </source>
</evidence>
<dbReference type="EMBL" id="KJ410765">
    <property type="protein sequence ID" value="AFM73570.2"/>
    <property type="molecule type" value="Genomic_DNA"/>
</dbReference>
<evidence type="ECO:0000313" key="8">
    <source>
        <dbReference type="EMBL" id="AFM73570.2"/>
    </source>
</evidence>
<dbReference type="PIRSF" id="PIRSF000097">
    <property type="entry name" value="AKR"/>
    <property type="match status" value="1"/>
</dbReference>
<protein>
    <submittedName>
        <fullName evidence="8">3,4-dihydroxy-3,4-dihydrophthalate dehydrogenase</fullName>
    </submittedName>
</protein>
<dbReference type="AlphaFoldDB" id="I6SMA3"/>
<proteinExistence type="inferred from homology"/>
<evidence type="ECO:0000256" key="5">
    <source>
        <dbReference type="PIRSR" id="PIRSR000097-2"/>
    </source>
</evidence>
<evidence type="ECO:0000256" key="1">
    <source>
        <dbReference type="ARBA" id="ARBA00007905"/>
    </source>
</evidence>
<dbReference type="InterPro" id="IPR023210">
    <property type="entry name" value="NADP_OxRdtase_dom"/>
</dbReference>
<dbReference type="Gene3D" id="3.20.20.100">
    <property type="entry name" value="NADP-dependent oxidoreductase domain"/>
    <property type="match status" value="1"/>
</dbReference>
<dbReference type="PROSITE" id="PS00798">
    <property type="entry name" value="ALDOKETO_REDUCTASE_1"/>
    <property type="match status" value="1"/>
</dbReference>
<evidence type="ECO:0000256" key="6">
    <source>
        <dbReference type="PIRSR" id="PIRSR000097-3"/>
    </source>
</evidence>
<dbReference type="PANTHER" id="PTHR43827">
    <property type="entry name" value="2,5-DIKETO-D-GLUCONIC ACID REDUCTASE"/>
    <property type="match status" value="1"/>
</dbReference>
<sequence length="288" mass="31603">MTEETMTPPGPSAGSRLQLLNGHSMPRIGLGTWPMLDAECEQAVRCAVQTGYRLLDTAFQYRNEEAVGRGIRTAGVPREELFISSKFNKESHSIDGVRRAYDESLRKLGVDYLDMFMCHWPVPAQGSYVEAWKGLVTLLEEGAVKAIGVSNFKSGHLQKIIDATGVVPDVNQVQLSPALARTEPRAVHRELGILTQSWSPIGRESGLRGNPIVVAIARRLNRSPAQVLLRWHIQQDLVPIPQASDPAWLRENVSAFDFTLTAADMDDLAGLDLGESAARDSDAPENGH</sequence>